<dbReference type="InterPro" id="IPR001188">
    <property type="entry name" value="Sperm_putr-bd"/>
</dbReference>
<evidence type="ECO:0000256" key="3">
    <source>
        <dbReference type="ARBA" id="ARBA00022729"/>
    </source>
</evidence>
<organism evidence="6 7">
    <name type="scientific">Vibrio ulleungensis</name>
    <dbReference type="NCBI Taxonomy" id="2807619"/>
    <lineage>
        <taxon>Bacteria</taxon>
        <taxon>Pseudomonadati</taxon>
        <taxon>Pseudomonadota</taxon>
        <taxon>Gammaproteobacteria</taxon>
        <taxon>Vibrionales</taxon>
        <taxon>Vibrionaceae</taxon>
        <taxon>Vibrio</taxon>
    </lineage>
</organism>
<dbReference type="InterPro" id="IPR006059">
    <property type="entry name" value="SBP"/>
</dbReference>
<dbReference type="PANTHER" id="PTHR30222">
    <property type="entry name" value="SPERMIDINE/PUTRESCINE-BINDING PERIPLASMIC PROTEIN"/>
    <property type="match status" value="1"/>
</dbReference>
<feature type="chain" id="PRO_5045835991" evidence="5">
    <location>
        <begin position="20"/>
        <end position="339"/>
    </location>
</feature>
<evidence type="ECO:0000256" key="5">
    <source>
        <dbReference type="SAM" id="SignalP"/>
    </source>
</evidence>
<evidence type="ECO:0000313" key="6">
    <source>
        <dbReference type="EMBL" id="MBM7035462.1"/>
    </source>
</evidence>
<comment type="caution">
    <text evidence="6">The sequence shown here is derived from an EMBL/GenBank/DDBJ whole genome shotgun (WGS) entry which is preliminary data.</text>
</comment>
<sequence>MFKRLTCLAVLVASHPLQAEVIKFFNWDGFIAPDVIEQFEQQSGHTVSLSHFDNEMQRDQIIISGRGSAFDLAIVDHMSAQHMLAQGYLTEAPTLATARAQLFEAPFNNYCGSAGYPYAWGTLGILHRQSVTKTPITSWKQLFDIPVEHRNRMVFYMDEVDTVAAALYALNLDPFTEDKTELKLAFDLMMGAKADRLGTGYLASEGIYSSFPKASLALGYAGDEFYLNQHSSYSDWTYTIPDEGTLLWVECLVLPKGRTLKPATVEFIQYISQPEQASKNAELTGFATPVKEAKELSSKEHRQDTTLYPSVDIMQRSTAYKTLTFDALQVRSRMIDIFH</sequence>
<evidence type="ECO:0000256" key="4">
    <source>
        <dbReference type="ARBA" id="ARBA00022764"/>
    </source>
</evidence>
<name>A0ABS2HH93_9VIBR</name>
<evidence type="ECO:0000313" key="7">
    <source>
        <dbReference type="Proteomes" id="UP000809621"/>
    </source>
</evidence>
<reference evidence="6 7" key="1">
    <citation type="submission" date="2021-02" db="EMBL/GenBank/DDBJ databases">
        <authorList>
            <person name="Park J.-S."/>
        </authorList>
    </citation>
    <scope>NUCLEOTIDE SEQUENCE [LARGE SCALE GENOMIC DNA]</scope>
    <source>
        <strain evidence="6 7">188UL20-2</strain>
    </source>
</reference>
<dbReference type="SUPFAM" id="SSF53850">
    <property type="entry name" value="Periplasmic binding protein-like II"/>
    <property type="match status" value="1"/>
</dbReference>
<dbReference type="Pfam" id="PF13416">
    <property type="entry name" value="SBP_bac_8"/>
    <property type="match status" value="1"/>
</dbReference>
<comment type="subcellular location">
    <subcellularLocation>
        <location evidence="1">Periplasm</location>
    </subcellularLocation>
</comment>
<keyword evidence="4" id="KW-0574">Periplasm</keyword>
<dbReference type="PANTHER" id="PTHR30222:SF12">
    <property type="entry name" value="NORSPERMIDINE SENSOR"/>
    <property type="match status" value="1"/>
</dbReference>
<dbReference type="EMBL" id="JAFEUM010000001">
    <property type="protein sequence ID" value="MBM7035462.1"/>
    <property type="molecule type" value="Genomic_DNA"/>
</dbReference>
<dbReference type="CDD" id="cd13590">
    <property type="entry name" value="PBP2_PotD_PotF_like"/>
    <property type="match status" value="1"/>
</dbReference>
<keyword evidence="2" id="KW-0813">Transport</keyword>
<keyword evidence="3 5" id="KW-0732">Signal</keyword>
<feature type="signal peptide" evidence="5">
    <location>
        <begin position="1"/>
        <end position="19"/>
    </location>
</feature>
<evidence type="ECO:0000256" key="2">
    <source>
        <dbReference type="ARBA" id="ARBA00022448"/>
    </source>
</evidence>
<protein>
    <submittedName>
        <fullName evidence="6">Spermidine/putrescine ABC transporter substrate-binding protein</fullName>
    </submittedName>
</protein>
<gene>
    <name evidence="6" type="ORF">JQC93_03500</name>
</gene>
<accession>A0ABS2HH93</accession>
<keyword evidence="7" id="KW-1185">Reference proteome</keyword>
<dbReference type="RefSeq" id="WP_205157061.1">
    <property type="nucleotide sequence ID" value="NZ_JAFEUM010000001.1"/>
</dbReference>
<dbReference type="PRINTS" id="PR00909">
    <property type="entry name" value="SPERMDNBNDNG"/>
</dbReference>
<evidence type="ECO:0000256" key="1">
    <source>
        <dbReference type="ARBA" id="ARBA00004418"/>
    </source>
</evidence>
<proteinExistence type="predicted"/>
<dbReference type="Gene3D" id="3.40.190.10">
    <property type="entry name" value="Periplasmic binding protein-like II"/>
    <property type="match status" value="2"/>
</dbReference>
<dbReference type="Proteomes" id="UP000809621">
    <property type="component" value="Unassembled WGS sequence"/>
</dbReference>